<evidence type="ECO:0008006" key="4">
    <source>
        <dbReference type="Google" id="ProtNLM"/>
    </source>
</evidence>
<dbReference type="KEGG" id="ccro:CMC5_064960"/>
<feature type="compositionally biased region" description="Low complexity" evidence="1">
    <location>
        <begin position="471"/>
        <end position="484"/>
    </location>
</feature>
<name>A0A0K1ENS9_CHOCO</name>
<feature type="region of interest" description="Disordered" evidence="1">
    <location>
        <begin position="446"/>
        <end position="515"/>
    </location>
</feature>
<dbReference type="AlphaFoldDB" id="A0A0K1ENS9"/>
<keyword evidence="3" id="KW-1185">Reference proteome</keyword>
<protein>
    <recommendedName>
        <fullName evidence="4">Tetratricopeptide repeat protein</fullName>
    </recommendedName>
</protein>
<evidence type="ECO:0000256" key="1">
    <source>
        <dbReference type="SAM" id="MobiDB-lite"/>
    </source>
</evidence>
<gene>
    <name evidence="2" type="ORF">CMC5_064960</name>
</gene>
<dbReference type="Gene3D" id="1.25.40.10">
    <property type="entry name" value="Tetratricopeptide repeat domain"/>
    <property type="match status" value="1"/>
</dbReference>
<feature type="compositionally biased region" description="Pro residues" evidence="1">
    <location>
        <begin position="498"/>
        <end position="515"/>
    </location>
</feature>
<dbReference type="Proteomes" id="UP000067626">
    <property type="component" value="Chromosome"/>
</dbReference>
<dbReference type="EMBL" id="CP012159">
    <property type="protein sequence ID" value="AKT42273.1"/>
    <property type="molecule type" value="Genomic_DNA"/>
</dbReference>
<dbReference type="STRING" id="52.CMC5_064960"/>
<accession>A0A0K1ENS9</accession>
<dbReference type="InterPro" id="IPR011990">
    <property type="entry name" value="TPR-like_helical_dom_sf"/>
</dbReference>
<dbReference type="SUPFAM" id="SSF48452">
    <property type="entry name" value="TPR-like"/>
    <property type="match status" value="1"/>
</dbReference>
<evidence type="ECO:0000313" key="3">
    <source>
        <dbReference type="Proteomes" id="UP000067626"/>
    </source>
</evidence>
<organism evidence="2 3">
    <name type="scientific">Chondromyces crocatus</name>
    <dbReference type="NCBI Taxonomy" id="52"/>
    <lineage>
        <taxon>Bacteria</taxon>
        <taxon>Pseudomonadati</taxon>
        <taxon>Myxococcota</taxon>
        <taxon>Polyangia</taxon>
        <taxon>Polyangiales</taxon>
        <taxon>Polyangiaceae</taxon>
        <taxon>Chondromyces</taxon>
    </lineage>
</organism>
<feature type="compositionally biased region" description="Gly residues" evidence="1">
    <location>
        <begin position="458"/>
        <end position="470"/>
    </location>
</feature>
<evidence type="ECO:0000313" key="2">
    <source>
        <dbReference type="EMBL" id="AKT42273.1"/>
    </source>
</evidence>
<reference evidence="2 3" key="1">
    <citation type="submission" date="2015-07" db="EMBL/GenBank/DDBJ databases">
        <title>Genome analysis of myxobacterium Chondromyces crocatus Cm c5 reveals a high potential for natural compound synthesis and the genetic basis for the loss of fruiting body formation.</title>
        <authorList>
            <person name="Zaburannyi N."/>
            <person name="Bunk B."/>
            <person name="Maier J."/>
            <person name="Overmann J."/>
            <person name="Mueller R."/>
        </authorList>
    </citation>
    <scope>NUCLEOTIDE SEQUENCE [LARGE SCALE GENOMIC DNA]</scope>
    <source>
        <strain evidence="2 3">Cm c5</strain>
    </source>
</reference>
<sequence>MRIDVRSLLNRWLTERRAAPAFGDANAWSPGFARTRRFLGALALPVLLAACSGAVGQGATRPQAADKWYQRAQQEYLSADVDNARDAVAKALAIVPADKEVRLLAGRIALARLDFAETLRLLKGIEGSEAAGLRGRAHWYKGDLEAAADELEAMLDDPDVVDDWAKSIAKLARRGAGRTPFSLSSALLAPVEMPHVSPYAPFFVVPVEIDGESALAMISTGTGEVVLDSATRPEPSWVSLRFGKKLEVHDVPALSQDLSGLSKQMGAPIKALLGVNLLRHLNATLDYAGRQFVVRSFSPPAPPNATRVDVFYVRGGGMVLRSGVSADKEVRGPMLIDTSMSFPVALDKEGWQKAGFDVASLKPLEQDPEQKLKQGVLSILRLGAYDIPKVPGVYGAPLTEIEKQLKLDVDGVIGAGLLAFFRITFADGGRLMWIEDDTAVDQVLRSGAAASSSEDGEPGGGMEPERGQGGPPSSFAPGSPGGPSLMPAPPASQQGAAPPSPPKPATKPPRNTPDQ</sequence>
<proteinExistence type="predicted"/>